<dbReference type="Gene3D" id="3.40.50.300">
    <property type="entry name" value="P-loop containing nucleotide triphosphate hydrolases"/>
    <property type="match status" value="1"/>
</dbReference>
<reference evidence="3 4" key="1">
    <citation type="submission" date="2019-02" db="EMBL/GenBank/DDBJ databases">
        <title>Kribbella capetownensis sp. nov. and Kribbella speibonae sp. nov., isolated from soil.</title>
        <authorList>
            <person name="Curtis S.M."/>
            <person name="Norton I."/>
            <person name="Everest G.J."/>
            <person name="Meyers P.R."/>
        </authorList>
    </citation>
    <scope>NUCLEOTIDE SEQUENCE [LARGE SCALE GENOMIC DNA]</scope>
    <source>
        <strain evidence="3 4">DSM 27082</strain>
    </source>
</reference>
<keyword evidence="4" id="KW-1185">Reference proteome</keyword>
<feature type="binding site" evidence="2">
    <location>
        <begin position="10"/>
        <end position="17"/>
    </location>
    <ligand>
        <name>ATP</name>
        <dbReference type="ChEBI" id="CHEBI:30616"/>
    </ligand>
</feature>
<protein>
    <submittedName>
        <fullName evidence="3">Chloramphenicol phosphotransferase</fullName>
    </submittedName>
</protein>
<sequence>MPGRLIGLTGTSSVGKSTTARQLQLLLPEPYLVVGLDHFYDMFPQDWAGHRRGPGPGFWQDVLTDDDGKPRIVTHYGVAGERLLSGMRAAVVALLDAGNNVILDEMPVDATIMPAWRKALAGYDVRWVALQAPLKVVEERELERHHGRHLGNARGHYGHGMDGPFDLVLDAATLTPTERATTIATL</sequence>
<gene>
    <name evidence="3" type="ORF">E0H50_17045</name>
</gene>
<dbReference type="Pfam" id="PF07931">
    <property type="entry name" value="CPT"/>
    <property type="match status" value="1"/>
</dbReference>
<feature type="active site" evidence="1">
    <location>
        <position position="37"/>
    </location>
</feature>
<accession>A0A4R0IMN9</accession>
<evidence type="ECO:0000256" key="1">
    <source>
        <dbReference type="PIRSR" id="PIRSR007531-1"/>
    </source>
</evidence>
<dbReference type="InterPro" id="IPR027417">
    <property type="entry name" value="P-loop_NTPase"/>
</dbReference>
<organism evidence="3 4">
    <name type="scientific">Kribbella sindirgiensis</name>
    <dbReference type="NCBI Taxonomy" id="1124744"/>
    <lineage>
        <taxon>Bacteria</taxon>
        <taxon>Bacillati</taxon>
        <taxon>Actinomycetota</taxon>
        <taxon>Actinomycetes</taxon>
        <taxon>Propionibacteriales</taxon>
        <taxon>Kribbellaceae</taxon>
        <taxon>Kribbella</taxon>
    </lineage>
</organism>
<dbReference type="EMBL" id="SJKA01000005">
    <property type="protein sequence ID" value="TCC33660.1"/>
    <property type="molecule type" value="Genomic_DNA"/>
</dbReference>
<dbReference type="RefSeq" id="WP_131289304.1">
    <property type="nucleotide sequence ID" value="NZ_SJKA01000005.1"/>
</dbReference>
<comment type="caution">
    <text evidence="3">The sequence shown here is derived from an EMBL/GenBank/DDBJ whole genome shotgun (WGS) entry which is preliminary data.</text>
</comment>
<keyword evidence="3" id="KW-0808">Transferase</keyword>
<evidence type="ECO:0000256" key="2">
    <source>
        <dbReference type="PIRSR" id="PIRSR007531-2"/>
    </source>
</evidence>
<dbReference type="OrthoDB" id="3538329at2"/>
<name>A0A4R0IMN9_9ACTN</name>
<proteinExistence type="predicted"/>
<evidence type="ECO:0000313" key="4">
    <source>
        <dbReference type="Proteomes" id="UP000292695"/>
    </source>
</evidence>
<dbReference type="GO" id="GO:0016740">
    <property type="term" value="F:transferase activity"/>
    <property type="evidence" value="ECO:0007669"/>
    <property type="project" value="UniProtKB-KW"/>
</dbReference>
<dbReference type="GO" id="GO:0005524">
    <property type="term" value="F:ATP binding"/>
    <property type="evidence" value="ECO:0007669"/>
    <property type="project" value="InterPro"/>
</dbReference>
<evidence type="ECO:0000313" key="3">
    <source>
        <dbReference type="EMBL" id="TCC33660.1"/>
    </source>
</evidence>
<dbReference type="SUPFAM" id="SSF52540">
    <property type="entry name" value="P-loop containing nucleoside triphosphate hydrolases"/>
    <property type="match status" value="1"/>
</dbReference>
<dbReference type="PIRSF" id="PIRSF007531">
    <property type="entry name" value="CPT"/>
    <property type="match status" value="1"/>
</dbReference>
<dbReference type="Proteomes" id="UP000292695">
    <property type="component" value="Unassembled WGS sequence"/>
</dbReference>
<dbReference type="InterPro" id="IPR012853">
    <property type="entry name" value="CPT"/>
</dbReference>
<dbReference type="AlphaFoldDB" id="A0A4R0IMN9"/>